<accession>A0A243RCN8</accession>
<reference evidence="3 4" key="1">
    <citation type="submission" date="2017-05" db="EMBL/GenBank/DDBJ databases">
        <title>Biotechnological potential of actinobacteria isolated from South African environments.</title>
        <authorList>
            <person name="Le Roes-Hill M."/>
            <person name="Prins A."/>
            <person name="Durrell K.A."/>
        </authorList>
    </citation>
    <scope>NUCLEOTIDE SEQUENCE [LARGE SCALE GENOMIC DNA]</scope>
    <source>
        <strain evidence="3">M26</strain>
    </source>
</reference>
<evidence type="ECO:0000256" key="1">
    <source>
        <dbReference type="ARBA" id="ARBA00023125"/>
    </source>
</evidence>
<dbReference type="PANTHER" id="PTHR46797:SF1">
    <property type="entry name" value="METHYLPHOSPHONATE SYNTHASE"/>
    <property type="match status" value="1"/>
</dbReference>
<dbReference type="Pfam" id="PF01381">
    <property type="entry name" value="HTH_3"/>
    <property type="match status" value="1"/>
</dbReference>
<organism evidence="3 4">
    <name type="scientific">Streptosporangium minutum</name>
    <dbReference type="NCBI Taxonomy" id="569862"/>
    <lineage>
        <taxon>Bacteria</taxon>
        <taxon>Bacillati</taxon>
        <taxon>Actinomycetota</taxon>
        <taxon>Actinomycetes</taxon>
        <taxon>Streptosporangiales</taxon>
        <taxon>Streptosporangiaceae</taxon>
        <taxon>Streptosporangium</taxon>
    </lineage>
</organism>
<dbReference type="Gene3D" id="1.10.260.40">
    <property type="entry name" value="lambda repressor-like DNA-binding domains"/>
    <property type="match status" value="1"/>
</dbReference>
<dbReference type="InterPro" id="IPR010982">
    <property type="entry name" value="Lambda_DNA-bd_dom_sf"/>
</dbReference>
<dbReference type="AlphaFoldDB" id="A0A243RCN8"/>
<evidence type="ECO:0000313" key="4">
    <source>
        <dbReference type="Proteomes" id="UP000194761"/>
    </source>
</evidence>
<dbReference type="PANTHER" id="PTHR46797">
    <property type="entry name" value="HTH-TYPE TRANSCRIPTIONAL REGULATOR"/>
    <property type="match status" value="1"/>
</dbReference>
<feature type="domain" description="HTH cro/C1-type" evidence="2">
    <location>
        <begin position="25"/>
        <end position="79"/>
    </location>
</feature>
<name>A0A243RCN8_9ACTN</name>
<keyword evidence="1" id="KW-0238">DNA-binding</keyword>
<dbReference type="Proteomes" id="UP000194761">
    <property type="component" value="Unassembled WGS sequence"/>
</dbReference>
<dbReference type="GO" id="GO:0003677">
    <property type="term" value="F:DNA binding"/>
    <property type="evidence" value="ECO:0007669"/>
    <property type="project" value="UniProtKB-KW"/>
</dbReference>
<gene>
    <name evidence="3" type="ORF">CA984_29960</name>
</gene>
<dbReference type="SMART" id="SM00530">
    <property type="entry name" value="HTH_XRE"/>
    <property type="match status" value="1"/>
</dbReference>
<dbReference type="EMBL" id="NGFP01000173">
    <property type="protein sequence ID" value="OUC92450.1"/>
    <property type="molecule type" value="Genomic_DNA"/>
</dbReference>
<comment type="caution">
    <text evidence="3">The sequence shown here is derived from an EMBL/GenBank/DDBJ whole genome shotgun (WGS) entry which is preliminary data.</text>
</comment>
<dbReference type="SUPFAM" id="SSF47413">
    <property type="entry name" value="lambda repressor-like DNA-binding domains"/>
    <property type="match status" value="1"/>
</dbReference>
<sequence>MHVTLGKCPSRSRHASLSRQFGLRLRDVREGQGLTQERLGELAEVDHKTINRIENGVYSLRLNTVFQIADALDRNVKELFDVPVAPRNA</sequence>
<keyword evidence="4" id="KW-1185">Reference proteome</keyword>
<evidence type="ECO:0000259" key="2">
    <source>
        <dbReference type="PROSITE" id="PS50943"/>
    </source>
</evidence>
<dbReference type="PROSITE" id="PS50943">
    <property type="entry name" value="HTH_CROC1"/>
    <property type="match status" value="1"/>
</dbReference>
<dbReference type="InterPro" id="IPR050807">
    <property type="entry name" value="TransReg_Diox_bact_type"/>
</dbReference>
<dbReference type="InterPro" id="IPR001387">
    <property type="entry name" value="Cro/C1-type_HTH"/>
</dbReference>
<protein>
    <recommendedName>
        <fullName evidence="2">HTH cro/C1-type domain-containing protein</fullName>
    </recommendedName>
</protein>
<dbReference type="RefSeq" id="WP_086576868.1">
    <property type="nucleotide sequence ID" value="NZ_NGFP01000173.1"/>
</dbReference>
<evidence type="ECO:0000313" key="3">
    <source>
        <dbReference type="EMBL" id="OUC92450.1"/>
    </source>
</evidence>
<dbReference type="CDD" id="cd00093">
    <property type="entry name" value="HTH_XRE"/>
    <property type="match status" value="1"/>
</dbReference>
<dbReference type="GO" id="GO:0003700">
    <property type="term" value="F:DNA-binding transcription factor activity"/>
    <property type="evidence" value="ECO:0007669"/>
    <property type="project" value="TreeGrafter"/>
</dbReference>
<proteinExistence type="predicted"/>
<dbReference type="GO" id="GO:0005829">
    <property type="term" value="C:cytosol"/>
    <property type="evidence" value="ECO:0007669"/>
    <property type="project" value="TreeGrafter"/>
</dbReference>